<dbReference type="Proteomes" id="UP001153331">
    <property type="component" value="Unassembled WGS sequence"/>
</dbReference>
<name>A0ACC2I9P4_9PLEO</name>
<reference evidence="1" key="1">
    <citation type="submission" date="2022-11" db="EMBL/GenBank/DDBJ databases">
        <title>Genome Sequence of Boeremia exigua.</title>
        <authorList>
            <person name="Buettner E."/>
        </authorList>
    </citation>
    <scope>NUCLEOTIDE SEQUENCE</scope>
    <source>
        <strain evidence="1">CU02</strain>
    </source>
</reference>
<proteinExistence type="predicted"/>
<comment type="caution">
    <text evidence="1">The sequence shown here is derived from an EMBL/GenBank/DDBJ whole genome shotgun (WGS) entry which is preliminary data.</text>
</comment>
<protein>
    <submittedName>
        <fullName evidence="1">Uncharacterized protein</fullName>
    </submittedName>
</protein>
<keyword evidence="2" id="KW-1185">Reference proteome</keyword>
<accession>A0ACC2I9P4</accession>
<organism evidence="1 2">
    <name type="scientific">Boeremia exigua</name>
    <dbReference type="NCBI Taxonomy" id="749465"/>
    <lineage>
        <taxon>Eukaryota</taxon>
        <taxon>Fungi</taxon>
        <taxon>Dikarya</taxon>
        <taxon>Ascomycota</taxon>
        <taxon>Pezizomycotina</taxon>
        <taxon>Dothideomycetes</taxon>
        <taxon>Pleosporomycetidae</taxon>
        <taxon>Pleosporales</taxon>
        <taxon>Pleosporineae</taxon>
        <taxon>Didymellaceae</taxon>
        <taxon>Boeremia</taxon>
    </lineage>
</organism>
<evidence type="ECO:0000313" key="2">
    <source>
        <dbReference type="Proteomes" id="UP001153331"/>
    </source>
</evidence>
<dbReference type="EMBL" id="JAPHNI010000367">
    <property type="protein sequence ID" value="KAJ8111903.1"/>
    <property type="molecule type" value="Genomic_DNA"/>
</dbReference>
<gene>
    <name evidence="1" type="ORF">OPT61_g5612</name>
</gene>
<sequence>MSARNLLRHVFRHRLQERVSEDALPLGLKQTPAEVVGIDLNNEHEARTRANKERSTLNTSTFSRKTPEPFGLGGIAEELVVDTPSSTETASSLAERIDPLDLEINTFSTRELVQATLDEAKTAAVSHLETIDTTLALLGALDGLSTTISVLKEEMLAKKQACEDKMVLLETVERAVEGMVFAGEAQQLDVVYHNQL</sequence>
<evidence type="ECO:0000313" key="1">
    <source>
        <dbReference type="EMBL" id="KAJ8111903.1"/>
    </source>
</evidence>